<dbReference type="EMBL" id="CP000116">
    <property type="protein sequence ID" value="AAZ98593.1"/>
    <property type="molecule type" value="Genomic_DNA"/>
</dbReference>
<evidence type="ECO:0000256" key="6">
    <source>
        <dbReference type="SAM" id="Phobius"/>
    </source>
</evidence>
<proteinExistence type="predicted"/>
<dbReference type="SUPFAM" id="SSF52091">
    <property type="entry name" value="SpoIIaa-like"/>
    <property type="match status" value="1"/>
</dbReference>
<dbReference type="PROSITE" id="PS50801">
    <property type="entry name" value="STAS"/>
    <property type="match status" value="1"/>
</dbReference>
<feature type="transmembrane region" description="Helical" evidence="6">
    <location>
        <begin position="382"/>
        <end position="403"/>
    </location>
</feature>
<feature type="domain" description="STAS" evidence="7">
    <location>
        <begin position="585"/>
        <end position="688"/>
    </location>
</feature>
<evidence type="ECO:0000256" key="1">
    <source>
        <dbReference type="ARBA" id="ARBA00004141"/>
    </source>
</evidence>
<feature type="transmembrane region" description="Helical" evidence="6">
    <location>
        <begin position="424"/>
        <end position="441"/>
    </location>
</feature>
<dbReference type="Pfam" id="PF00916">
    <property type="entry name" value="Sulfate_transp"/>
    <property type="match status" value="2"/>
</dbReference>
<dbReference type="InterPro" id="IPR011547">
    <property type="entry name" value="SLC26A/SulP_dom"/>
</dbReference>
<protein>
    <submittedName>
        <fullName evidence="8">Probable high affinity sulfate transporter (SulP)</fullName>
    </submittedName>
</protein>
<dbReference type="RefSeq" id="WP_011313152.1">
    <property type="nucleotide sequence ID" value="NC_007404.1"/>
</dbReference>
<dbReference type="KEGG" id="tbd:Tbd_2640"/>
<feature type="transmembrane region" description="Helical" evidence="6">
    <location>
        <begin position="488"/>
        <end position="507"/>
    </location>
</feature>
<dbReference type="GO" id="GO:0016020">
    <property type="term" value="C:membrane"/>
    <property type="evidence" value="ECO:0007669"/>
    <property type="project" value="UniProtKB-SubCell"/>
</dbReference>
<sequence>MTTRPNPLLRFLPFLAWFPMTRESLRADLLAGITVSLILVPQSMAYAQLAGLPVVYGLYAGFLPVIVASLWGSLRQLHTGPTAMLSLMSAAALIPYAATGSETFIALSLMLALMVGILRLALGLFRLGVVVNFLSHPVIIGFTNAAALIIGLSQLNKLVNVPMPRSDWFLGDLWVVLQQLGSTHWPTLGFGLGAFALILVLQKRLPRLPGVLIAIVVTTLASYAIDFERTAKAGVDAIEDPGVRAQVMQLDQATAELQRHNETAARLQSELARAEDDGAPLDTLLDLKGDIARSQAAAYALGDRMMTLRIQLHRVDFTQQSGADGAPRFAVAGEMPKSEPLGTGHWRFGGIAGGEVTFTGGGEVVGAIPAGVPGFQVPHVDWALVLPLLPAALVMALLGFMEATSISKAISAKTGQRIDTNRELVGQGLANIVGSFFHAYVVSGSFSRSAVAAREGARTGLFAIVSALGVLAVMLFLTPLLYHLPQAVLAAVIMLAVFGLVRVAPLFHAWKVNRPDAVIGIATFVATVAMAPALANGILLGVGLTVALYLFRNMRPRAEILGRHPDGVLGGIDTHNLPAVSEHYVALRFDGSLNFVNVAYFEDVVLQALERFPHAKAVLVIGSGINDLDVSGEEKLRALVEQLRARNVNLYFSSLKRQVLAAFERSGLSSVIPGDHIFKTKEVALKTLDACYGSGRIGPAVPA</sequence>
<keyword evidence="3 6" id="KW-1133">Transmembrane helix</keyword>
<feature type="transmembrane region" description="Helical" evidence="6">
    <location>
        <begin position="129"/>
        <end position="152"/>
    </location>
</feature>
<keyword evidence="2 6" id="KW-0812">Transmembrane</keyword>
<reference evidence="8 9" key="1">
    <citation type="journal article" date="2006" name="J. Bacteriol.">
        <title>The genome sequence of the obligately chemolithoautotrophic, facultatively anaerobic bacterium Thiobacillus denitrificans.</title>
        <authorList>
            <person name="Beller H.R."/>
            <person name="Chain P.S."/>
            <person name="Letain T.E."/>
            <person name="Chakicherla A."/>
            <person name="Larimer F.W."/>
            <person name="Richardson P.M."/>
            <person name="Coleman M.A."/>
            <person name="Wood A.P."/>
            <person name="Kelly D.P."/>
        </authorList>
    </citation>
    <scope>NUCLEOTIDE SEQUENCE [LARGE SCALE GENOMIC DNA]</scope>
    <source>
        <strain evidence="8 9">ATCC 25259</strain>
    </source>
</reference>
<dbReference type="CDD" id="cd07042">
    <property type="entry name" value="STAS_SulP_like_sulfate_transporter"/>
    <property type="match status" value="1"/>
</dbReference>
<gene>
    <name evidence="8" type="ordered locus">Tbd_2640</name>
</gene>
<dbReference type="GO" id="GO:0055085">
    <property type="term" value="P:transmembrane transport"/>
    <property type="evidence" value="ECO:0007669"/>
    <property type="project" value="InterPro"/>
</dbReference>
<dbReference type="InterPro" id="IPR002645">
    <property type="entry name" value="STAS_dom"/>
</dbReference>
<feature type="transmembrane region" description="Helical" evidence="6">
    <location>
        <begin position="81"/>
        <end position="98"/>
    </location>
</feature>
<evidence type="ECO:0000256" key="5">
    <source>
        <dbReference type="SAM" id="Coils"/>
    </source>
</evidence>
<feature type="transmembrane region" description="Helical" evidence="6">
    <location>
        <begin position="208"/>
        <end position="225"/>
    </location>
</feature>
<organism evidence="8 9">
    <name type="scientific">Thiobacillus denitrificans (strain ATCC 25259 / T1)</name>
    <dbReference type="NCBI Taxonomy" id="292415"/>
    <lineage>
        <taxon>Bacteria</taxon>
        <taxon>Pseudomonadati</taxon>
        <taxon>Pseudomonadota</taxon>
        <taxon>Betaproteobacteria</taxon>
        <taxon>Nitrosomonadales</taxon>
        <taxon>Thiobacillaceae</taxon>
        <taxon>Thiobacillus</taxon>
    </lineage>
</organism>
<evidence type="ECO:0000313" key="8">
    <source>
        <dbReference type="EMBL" id="AAZ98593.1"/>
    </source>
</evidence>
<evidence type="ECO:0000313" key="9">
    <source>
        <dbReference type="Proteomes" id="UP000008291"/>
    </source>
</evidence>
<dbReference type="PANTHER" id="PTHR11814">
    <property type="entry name" value="SULFATE TRANSPORTER"/>
    <property type="match status" value="1"/>
</dbReference>
<dbReference type="Proteomes" id="UP000008291">
    <property type="component" value="Chromosome"/>
</dbReference>
<dbReference type="HOGENOM" id="CLU_003182_13_2_4"/>
<feature type="transmembrane region" description="Helical" evidence="6">
    <location>
        <begin position="519"/>
        <end position="551"/>
    </location>
</feature>
<accession>Q3SFL3</accession>
<comment type="subcellular location">
    <subcellularLocation>
        <location evidence="1">Membrane</location>
        <topology evidence="1">Multi-pass membrane protein</topology>
    </subcellularLocation>
</comment>
<dbReference type="InterPro" id="IPR036513">
    <property type="entry name" value="STAS_dom_sf"/>
</dbReference>
<name>Q3SFL3_THIDA</name>
<keyword evidence="5" id="KW-0175">Coiled coil</keyword>
<dbReference type="STRING" id="292415.Tbd_2640"/>
<dbReference type="Pfam" id="PF01740">
    <property type="entry name" value="STAS"/>
    <property type="match status" value="1"/>
</dbReference>
<dbReference type="OrthoDB" id="9769739at2"/>
<feature type="coiled-coil region" evidence="5">
    <location>
        <begin position="243"/>
        <end position="277"/>
    </location>
</feature>
<feature type="transmembrane region" description="Helical" evidence="6">
    <location>
        <begin position="104"/>
        <end position="122"/>
    </location>
</feature>
<keyword evidence="9" id="KW-1185">Reference proteome</keyword>
<evidence type="ECO:0000256" key="4">
    <source>
        <dbReference type="ARBA" id="ARBA00023136"/>
    </source>
</evidence>
<keyword evidence="4 6" id="KW-0472">Membrane</keyword>
<dbReference type="InterPro" id="IPR001902">
    <property type="entry name" value="SLC26A/SulP_fam"/>
</dbReference>
<dbReference type="AlphaFoldDB" id="Q3SFL3"/>
<feature type="transmembrane region" description="Helical" evidence="6">
    <location>
        <begin position="183"/>
        <end position="201"/>
    </location>
</feature>
<feature type="transmembrane region" description="Helical" evidence="6">
    <location>
        <begin position="461"/>
        <end position="481"/>
    </location>
</feature>
<dbReference type="eggNOG" id="COG0659">
    <property type="taxonomic scope" value="Bacteria"/>
</dbReference>
<evidence type="ECO:0000256" key="2">
    <source>
        <dbReference type="ARBA" id="ARBA00022692"/>
    </source>
</evidence>
<dbReference type="Gene3D" id="3.30.750.24">
    <property type="entry name" value="STAS domain"/>
    <property type="match status" value="1"/>
</dbReference>
<evidence type="ECO:0000256" key="3">
    <source>
        <dbReference type="ARBA" id="ARBA00022989"/>
    </source>
</evidence>
<feature type="transmembrane region" description="Helical" evidence="6">
    <location>
        <begin position="55"/>
        <end position="74"/>
    </location>
</feature>
<evidence type="ECO:0000259" key="7">
    <source>
        <dbReference type="PROSITE" id="PS50801"/>
    </source>
</evidence>